<name>A0A4S8HVZ5_9BACT</name>
<accession>A0A4S8HVZ5</accession>
<dbReference type="InterPro" id="IPR026444">
    <property type="entry name" value="Secre_tail"/>
</dbReference>
<evidence type="ECO:0000259" key="3">
    <source>
        <dbReference type="Pfam" id="PF00082"/>
    </source>
</evidence>
<evidence type="ECO:0000259" key="4">
    <source>
        <dbReference type="Pfam" id="PF18962"/>
    </source>
</evidence>
<dbReference type="AlphaFoldDB" id="A0A4S8HVZ5"/>
<dbReference type="NCBIfam" id="TIGR04183">
    <property type="entry name" value="Por_Secre_tail"/>
    <property type="match status" value="1"/>
</dbReference>
<dbReference type="InterPro" id="IPR008979">
    <property type="entry name" value="Galactose-bd-like_sf"/>
</dbReference>
<dbReference type="PANTHER" id="PTHR43399:SF4">
    <property type="entry name" value="CELL WALL-ASSOCIATED PROTEASE"/>
    <property type="match status" value="1"/>
</dbReference>
<dbReference type="PANTHER" id="PTHR43399">
    <property type="entry name" value="SUBTILISIN-RELATED"/>
    <property type="match status" value="1"/>
</dbReference>
<comment type="similarity">
    <text evidence="1 2">Belongs to the peptidase S8 family.</text>
</comment>
<dbReference type="Gene3D" id="2.60.120.380">
    <property type="match status" value="1"/>
</dbReference>
<dbReference type="Pfam" id="PF18962">
    <property type="entry name" value="Por_Secre_tail"/>
    <property type="match status" value="1"/>
</dbReference>
<dbReference type="Pfam" id="PF00082">
    <property type="entry name" value="Peptidase_S8"/>
    <property type="match status" value="1"/>
</dbReference>
<keyword evidence="6" id="KW-1185">Reference proteome</keyword>
<gene>
    <name evidence="5" type="ORF">FAM09_07845</name>
</gene>
<dbReference type="SUPFAM" id="SSF49785">
    <property type="entry name" value="Galactose-binding domain-like"/>
    <property type="match status" value="1"/>
</dbReference>
<evidence type="ECO:0000313" key="5">
    <source>
        <dbReference type="EMBL" id="THU39800.1"/>
    </source>
</evidence>
<dbReference type="InterPro" id="IPR036852">
    <property type="entry name" value="Peptidase_S8/S53_dom_sf"/>
</dbReference>
<evidence type="ECO:0000313" key="6">
    <source>
        <dbReference type="Proteomes" id="UP000306918"/>
    </source>
</evidence>
<dbReference type="InterPro" id="IPR000209">
    <property type="entry name" value="Peptidase_S8/S53_dom"/>
</dbReference>
<protein>
    <submittedName>
        <fullName evidence="5">T9SS type A sorting domain-containing protein</fullName>
    </submittedName>
</protein>
<reference evidence="5 6" key="1">
    <citation type="submission" date="2019-04" db="EMBL/GenBank/DDBJ databases">
        <title>Niastella caeni sp. nov., isolated from activated sludge.</title>
        <authorList>
            <person name="Sheng M."/>
        </authorList>
    </citation>
    <scope>NUCLEOTIDE SEQUENCE [LARGE SCALE GENOMIC DNA]</scope>
    <source>
        <strain evidence="5 6">HX-2-15</strain>
    </source>
</reference>
<feature type="domain" description="Secretion system C-terminal sorting" evidence="4">
    <location>
        <begin position="820"/>
        <end position="894"/>
    </location>
</feature>
<dbReference type="Gene3D" id="3.40.50.200">
    <property type="entry name" value="Peptidase S8/S53 domain"/>
    <property type="match status" value="1"/>
</dbReference>
<sequence length="895" mass="97794">MFSPPIHGYLLMPEMPNFVDCIMKQTGLLLLILSLTVQLVQAQPVVILPDRKLSPVLQNNIKLLTNKQEQVFWIVTSNIDSARKYFTQQRIPVRILEERTGGLLVVSAKGAIIHSQVLTLPFVRFVDVPRQPHEELAIGSFDNSLNTINLVHSRFPQLTGSNLVVSIKENKPDTTDIDFRGRYISTPLSSNSISSHASYMATIIAGGENSFYTGSGVVPAASIVSSNFTNLLPDTDNAYKQYGISAQNHSYGTGLENYYGADAAAYDASIINNPGLLHVFSSGNSGNQTGTGLYAGINNMANITGSFKMAKNILTVGATDSFGNVAVLSSRGPAYDGRIKPELIAFGEDGSSGAAAHTSGAVLLLQQFYKEKNSGSLPPASLVKAALVNSADDRGTKGPDYLSGYGSLNSYKALQCLVNDQYFSGSVAQGGTQTFSLPVAANIRQLKLTLCWTDPAAIANAPKALVNDLDIELVNNGNGQVWQPWVLSAAPIIDSLLLPAVRKKDTLNNVEQITIDNPAVGTYTIRVKGFAVPTGSQLFFIAWQVTAADQFQWQFPVSVDYVKGGENNLVRWSSSFNTNTGLLQYSVNKGVSWQTINNATPLAAGSAYWPAPDTFQTALLRMTINGQTFTSDTFTISSVLPLMVGFNCPDSAMIYWDKVPGVNNYTVYRLGEKYLQPLLTSADTSLIIRQPGNLLWYTVAPVIGNRHGLKAYTINYQTQGVDCYLKSFLVDLEDENTGLLTAEIGTAYNVKSISFEKLTGKGYQLLQAFQPVTSLSFQLNDKNLADGVNTYRVKIELTNGKIIYSDPQSIYYFLTTRYIIFPNPVKATSTLWVLTKEEPQNTHLLLYNTMGQKVLQYRLTQTAESIPLPGLKSGIYFILIQKNGKKDYSGKVMIQ</sequence>
<dbReference type="SUPFAM" id="SSF52743">
    <property type="entry name" value="Subtilisin-like"/>
    <property type="match status" value="1"/>
</dbReference>
<dbReference type="PROSITE" id="PS51892">
    <property type="entry name" value="SUBTILASE"/>
    <property type="match status" value="1"/>
</dbReference>
<dbReference type="Proteomes" id="UP000306918">
    <property type="component" value="Unassembled WGS sequence"/>
</dbReference>
<dbReference type="EMBL" id="STFF01000002">
    <property type="protein sequence ID" value="THU39800.1"/>
    <property type="molecule type" value="Genomic_DNA"/>
</dbReference>
<dbReference type="GO" id="GO:0004252">
    <property type="term" value="F:serine-type endopeptidase activity"/>
    <property type="evidence" value="ECO:0007669"/>
    <property type="project" value="InterPro"/>
</dbReference>
<dbReference type="GO" id="GO:0006508">
    <property type="term" value="P:proteolysis"/>
    <property type="evidence" value="ECO:0007669"/>
    <property type="project" value="InterPro"/>
</dbReference>
<comment type="caution">
    <text evidence="5">The sequence shown here is derived from an EMBL/GenBank/DDBJ whole genome shotgun (WGS) entry which is preliminary data.</text>
</comment>
<evidence type="ECO:0000256" key="1">
    <source>
        <dbReference type="ARBA" id="ARBA00011073"/>
    </source>
</evidence>
<evidence type="ECO:0000256" key="2">
    <source>
        <dbReference type="PROSITE-ProRule" id="PRU01240"/>
    </source>
</evidence>
<dbReference type="InterPro" id="IPR051048">
    <property type="entry name" value="Peptidase_S8/S53_subtilisin"/>
</dbReference>
<feature type="domain" description="Peptidase S8/S53" evidence="3">
    <location>
        <begin position="185"/>
        <end position="406"/>
    </location>
</feature>
<proteinExistence type="inferred from homology"/>
<comment type="caution">
    <text evidence="2">Lacks conserved residue(s) required for the propagation of feature annotation.</text>
</comment>
<dbReference type="OrthoDB" id="9792152at2"/>
<organism evidence="5 6">
    <name type="scientific">Niastella caeni</name>
    <dbReference type="NCBI Taxonomy" id="2569763"/>
    <lineage>
        <taxon>Bacteria</taxon>
        <taxon>Pseudomonadati</taxon>
        <taxon>Bacteroidota</taxon>
        <taxon>Chitinophagia</taxon>
        <taxon>Chitinophagales</taxon>
        <taxon>Chitinophagaceae</taxon>
        <taxon>Niastella</taxon>
    </lineage>
</organism>